<feature type="domain" description="DUF1285" evidence="2">
    <location>
        <begin position="40"/>
        <end position="106"/>
    </location>
</feature>
<gene>
    <name evidence="4" type="ORF">ruthe_00420</name>
</gene>
<protein>
    <submittedName>
        <fullName evidence="4">Uncharacterized protein putative in bacteria</fullName>
    </submittedName>
</protein>
<feature type="domain" description="DUF1285" evidence="3">
    <location>
        <begin position="107"/>
        <end position="195"/>
    </location>
</feature>
<reference evidence="4 5" key="1">
    <citation type="journal article" date="2013" name="Stand. Genomic Sci.">
        <title>Genome sequence of the reddish-pigmented Rubellimicrobium thermophilum type strain (DSM 16684(T)), a member of the Roseobacter clade.</title>
        <authorList>
            <person name="Fiebig A."/>
            <person name="Riedel T."/>
            <person name="Gronow S."/>
            <person name="Petersen J."/>
            <person name="Klenk H.P."/>
            <person name="Goker M."/>
        </authorList>
    </citation>
    <scope>NUCLEOTIDE SEQUENCE [LARGE SCALE GENOMIC DNA]</scope>
    <source>
        <strain evidence="4 5">DSM 16684</strain>
    </source>
</reference>
<evidence type="ECO:0000259" key="2">
    <source>
        <dbReference type="Pfam" id="PF06938"/>
    </source>
</evidence>
<dbReference type="Proteomes" id="UP000015346">
    <property type="component" value="Unassembled WGS sequence"/>
</dbReference>
<dbReference type="PATRIC" id="fig|1123069.3.peg.383"/>
<dbReference type="InterPro" id="IPR048341">
    <property type="entry name" value="DUF1285_N"/>
</dbReference>
<dbReference type="Gene3D" id="3.10.540.10">
    <property type="entry name" value="duf1285 like domain"/>
    <property type="match status" value="1"/>
</dbReference>
<dbReference type="EMBL" id="AOLV01000006">
    <property type="protein sequence ID" value="EPX87557.1"/>
    <property type="molecule type" value="Genomic_DNA"/>
</dbReference>
<keyword evidence="5" id="KW-1185">Reference proteome</keyword>
<dbReference type="RefSeq" id="WP_021096530.1">
    <property type="nucleotide sequence ID" value="NZ_KE557320.1"/>
</dbReference>
<evidence type="ECO:0000259" key="3">
    <source>
        <dbReference type="Pfam" id="PF21028"/>
    </source>
</evidence>
<proteinExistence type="predicted"/>
<dbReference type="Pfam" id="PF06938">
    <property type="entry name" value="DUF1285_N"/>
    <property type="match status" value="1"/>
</dbReference>
<dbReference type="STRING" id="1123069.ruthe_00420"/>
<accession>S9R6N8</accession>
<dbReference type="InterPro" id="IPR048342">
    <property type="entry name" value="DUF1285_C"/>
</dbReference>
<feature type="compositionally biased region" description="Low complexity" evidence="1">
    <location>
        <begin position="21"/>
        <end position="37"/>
    </location>
</feature>
<evidence type="ECO:0000256" key="1">
    <source>
        <dbReference type="SAM" id="MobiDB-lite"/>
    </source>
</evidence>
<feature type="region of interest" description="Disordered" evidence="1">
    <location>
        <begin position="1"/>
        <end position="44"/>
    </location>
</feature>
<name>S9R6N8_9RHOB</name>
<dbReference type="InterPro" id="IPR023361">
    <property type="entry name" value="DUF1285_beta_roll_sf"/>
</dbReference>
<comment type="caution">
    <text evidence="4">The sequence shown here is derived from an EMBL/GenBank/DDBJ whole genome shotgun (WGS) entry which is preliminary data.</text>
</comment>
<dbReference type="Gene3D" id="2.30.270.10">
    <property type="entry name" value="duf1285 protein"/>
    <property type="match status" value="1"/>
</dbReference>
<dbReference type="HOGENOM" id="CLU_096796_1_0_5"/>
<organism evidence="4 5">
    <name type="scientific">Rubellimicrobium thermophilum DSM 16684</name>
    <dbReference type="NCBI Taxonomy" id="1123069"/>
    <lineage>
        <taxon>Bacteria</taxon>
        <taxon>Pseudomonadati</taxon>
        <taxon>Pseudomonadota</taxon>
        <taxon>Alphaproteobacteria</taxon>
        <taxon>Rhodobacterales</taxon>
        <taxon>Roseobacteraceae</taxon>
        <taxon>Rubellimicrobium</taxon>
    </lineage>
</organism>
<dbReference type="AlphaFoldDB" id="S9R6N8"/>
<dbReference type="Pfam" id="PF21028">
    <property type="entry name" value="DUF1285_C"/>
    <property type="match status" value="1"/>
</dbReference>
<sequence length="242" mass="26132">MGSDSDRMTGSGTESGGTKNAGRAEGLARAAAAAGRRGPPPVHLWNPPHCGDIGLRIARDGTWFYQGSPIGRPALVRLFASILRRDPEGHVLVTPVEKVSIEVEDAPFIAQDVEQREDGTLVFTTNVGDVVEAGPQNAIRVEIDPQTGEPRPYLHVRRGLEARIDRKTFYRLVEMATIVPHRGEDWLGLHSQGAVLSPLAGRPTCLIPRRGILTGAAAFPYTPTGYEGGKTWPVIPHAAMPR</sequence>
<feature type="compositionally biased region" description="Polar residues" evidence="1">
    <location>
        <begin position="8"/>
        <end position="18"/>
    </location>
</feature>
<evidence type="ECO:0000313" key="5">
    <source>
        <dbReference type="Proteomes" id="UP000015346"/>
    </source>
</evidence>
<evidence type="ECO:0000313" key="4">
    <source>
        <dbReference type="EMBL" id="EPX87557.1"/>
    </source>
</evidence>